<organism evidence="1 2">
    <name type="scientific">Clostridium carboxidivorans P7</name>
    <dbReference type="NCBI Taxonomy" id="536227"/>
    <lineage>
        <taxon>Bacteria</taxon>
        <taxon>Bacillati</taxon>
        <taxon>Bacillota</taxon>
        <taxon>Clostridia</taxon>
        <taxon>Eubacteriales</taxon>
        <taxon>Clostridiaceae</taxon>
        <taxon>Clostridium</taxon>
    </lineage>
</organism>
<dbReference type="RefSeq" id="WP_007064281.1">
    <property type="nucleotide sequence ID" value="NZ_ACVI01000212.1"/>
</dbReference>
<evidence type="ECO:0000313" key="1">
    <source>
        <dbReference type="EMBL" id="EET84152.1"/>
    </source>
</evidence>
<sequence length="123" mass="14322">MSIKFSSDQGKTVINYSVAASTKIFDYPFFITDSCKTITNNKIIIIKDTNDPNKNYLLKDFEIVENGVIGDDIIFKLQEKNTKALKSLILKNIEEIELNDDFRKKYYITSDNFKNRSLKVFFE</sequence>
<comment type="caution">
    <text evidence="1">The sequence shown here is derived from an EMBL/GenBank/DDBJ whole genome shotgun (WGS) entry which is preliminary data.</text>
</comment>
<name>C6Q2Y0_9CLOT</name>
<dbReference type="KEGG" id="cck:Ccar_17880"/>
<dbReference type="EMBL" id="ACVI01000212">
    <property type="protein sequence ID" value="EET84152.1"/>
    <property type="molecule type" value="Genomic_DNA"/>
</dbReference>
<gene>
    <name evidence="1" type="ORF">CcarbDRAFT_5398</name>
</gene>
<keyword evidence="2" id="KW-1185">Reference proteome</keyword>
<evidence type="ECO:0000313" key="2">
    <source>
        <dbReference type="Proteomes" id="UP000004198"/>
    </source>
</evidence>
<dbReference type="PATRIC" id="fig|536227.13.peg.3755"/>
<protein>
    <submittedName>
        <fullName evidence="1">Uncharacterized protein</fullName>
    </submittedName>
</protein>
<reference evidence="1 2" key="1">
    <citation type="submission" date="2009-06" db="EMBL/GenBank/DDBJ databases">
        <title>The draft genome of Clostridium carboxidivorans P7.</title>
        <authorList>
            <consortium name="US DOE Joint Genome Institute (JGI-PGF)"/>
            <person name="Lucas S."/>
            <person name="Copeland A."/>
            <person name="Lapidus A."/>
            <person name="Glavina del Rio T."/>
            <person name="Tice H."/>
            <person name="Bruce D."/>
            <person name="Goodwin L."/>
            <person name="Pitluck S."/>
            <person name="Larimer F."/>
            <person name="Land M.L."/>
            <person name="Hauser L."/>
            <person name="Hemme C.L."/>
        </authorList>
    </citation>
    <scope>NUCLEOTIDE SEQUENCE [LARGE SCALE GENOMIC DNA]</scope>
    <source>
        <strain evidence="1 2">P7</strain>
    </source>
</reference>
<dbReference type="Proteomes" id="UP000004198">
    <property type="component" value="Unassembled WGS sequence"/>
</dbReference>
<dbReference type="AlphaFoldDB" id="C6Q2Y0"/>
<proteinExistence type="predicted"/>
<accession>C6Q2Y0</accession>